<keyword evidence="3" id="KW-1185">Reference proteome</keyword>
<evidence type="ECO:0000313" key="3">
    <source>
        <dbReference type="Proteomes" id="UP000628463"/>
    </source>
</evidence>
<dbReference type="Gene3D" id="3.20.20.140">
    <property type="entry name" value="Metal-dependent hydrolases"/>
    <property type="match status" value="1"/>
</dbReference>
<dbReference type="PANTHER" id="PTHR42924:SF3">
    <property type="entry name" value="POLYMERASE_HISTIDINOL PHOSPHATASE N-TERMINAL DOMAIN-CONTAINING PROTEIN"/>
    <property type="match status" value="1"/>
</dbReference>
<dbReference type="InterPro" id="IPR052018">
    <property type="entry name" value="PHP_domain"/>
</dbReference>
<protein>
    <submittedName>
        <fullName evidence="2">PHP domain-containing protein</fullName>
    </submittedName>
</protein>
<dbReference type="Gene3D" id="1.10.150.650">
    <property type="match status" value="1"/>
</dbReference>
<feature type="domain" description="Polymerase/histidinol phosphatase N-terminal" evidence="1">
    <location>
        <begin position="4"/>
        <end position="69"/>
    </location>
</feature>
<dbReference type="InterPro" id="IPR003141">
    <property type="entry name" value="Pol/His_phosphatase_N"/>
</dbReference>
<dbReference type="SUPFAM" id="SSF89550">
    <property type="entry name" value="PHP domain-like"/>
    <property type="match status" value="1"/>
</dbReference>
<gene>
    <name evidence="2" type="ORF">H8S01_05930</name>
</gene>
<dbReference type="PANTHER" id="PTHR42924">
    <property type="entry name" value="EXONUCLEASE"/>
    <property type="match status" value="1"/>
</dbReference>
<evidence type="ECO:0000259" key="1">
    <source>
        <dbReference type="SMART" id="SM00481"/>
    </source>
</evidence>
<accession>A0ABR7FZ89</accession>
<dbReference type="Pfam" id="PF02811">
    <property type="entry name" value="PHP"/>
    <property type="match status" value="1"/>
</dbReference>
<comment type="caution">
    <text evidence="2">The sequence shown here is derived from an EMBL/GenBank/DDBJ whole genome shotgun (WGS) entry which is preliminary data.</text>
</comment>
<reference evidence="2 3" key="1">
    <citation type="submission" date="2020-08" db="EMBL/GenBank/DDBJ databases">
        <title>Genome public.</title>
        <authorList>
            <person name="Liu C."/>
            <person name="Sun Q."/>
        </authorList>
    </citation>
    <scope>NUCLEOTIDE SEQUENCE [LARGE SCALE GENOMIC DNA]</scope>
    <source>
        <strain evidence="2 3">NSJ-43</strain>
    </source>
</reference>
<dbReference type="CDD" id="cd07438">
    <property type="entry name" value="PHP_HisPPase_AMP"/>
    <property type="match status" value="1"/>
</dbReference>
<evidence type="ECO:0000313" key="2">
    <source>
        <dbReference type="EMBL" id="MBC5680499.1"/>
    </source>
</evidence>
<dbReference type="SMART" id="SM00481">
    <property type="entry name" value="POLIIIAc"/>
    <property type="match status" value="1"/>
</dbReference>
<dbReference type="InterPro" id="IPR016195">
    <property type="entry name" value="Pol/histidinol_Pase-like"/>
</dbReference>
<sequence>MKSIDLHVHSTYSDGTLTPSELVKKAFSINLAAMALTDHDTIDGIPEAVSCAADYDIELIPGIELSTFYDKKEIHIVGLYIDYTDKNFKKELESLKQSREKRNEKIAARFCEIGIPVSYDEMKKMYEGAVITRANFADYLVRKGYVKSRNEVFDRYLGDSKPCYVPREKMLPEKAIKMIKSVGGVPVLAHPVLYHMGNEQMNKLMDYLCQHGIAGLEAVYSTYTMGDELEMKHIAKERNLLISGGSDYHGANKPDIELGTGRGHLFVPEEILTKIKEYKNNI</sequence>
<organism evidence="2 3">
    <name type="scientific">Lachnospira hominis</name>
    <name type="common">ex Liu et al. 2021</name>
    <dbReference type="NCBI Taxonomy" id="2763051"/>
    <lineage>
        <taxon>Bacteria</taxon>
        <taxon>Bacillati</taxon>
        <taxon>Bacillota</taxon>
        <taxon>Clostridia</taxon>
        <taxon>Lachnospirales</taxon>
        <taxon>Lachnospiraceae</taxon>
        <taxon>Lachnospira</taxon>
    </lineage>
</organism>
<proteinExistence type="predicted"/>
<dbReference type="RefSeq" id="WP_186836525.1">
    <property type="nucleotide sequence ID" value="NZ_JACOPD010000003.1"/>
</dbReference>
<dbReference type="Proteomes" id="UP000628463">
    <property type="component" value="Unassembled WGS sequence"/>
</dbReference>
<dbReference type="EMBL" id="JACOPD010000003">
    <property type="protein sequence ID" value="MBC5680499.1"/>
    <property type="molecule type" value="Genomic_DNA"/>
</dbReference>
<dbReference type="InterPro" id="IPR004013">
    <property type="entry name" value="PHP_dom"/>
</dbReference>
<name>A0ABR7FZ89_9FIRM</name>